<organism evidence="2 3">
    <name type="scientific">Raineyella antarctica</name>
    <dbReference type="NCBI Taxonomy" id="1577474"/>
    <lineage>
        <taxon>Bacteria</taxon>
        <taxon>Bacillati</taxon>
        <taxon>Actinomycetota</taxon>
        <taxon>Actinomycetes</taxon>
        <taxon>Propionibacteriales</taxon>
        <taxon>Propionibacteriaceae</taxon>
        <taxon>Raineyella</taxon>
    </lineage>
</organism>
<dbReference type="InterPro" id="IPR029044">
    <property type="entry name" value="Nucleotide-diphossugar_trans"/>
</dbReference>
<dbReference type="AlphaFoldDB" id="A0A1G6GL41"/>
<reference evidence="2 3" key="1">
    <citation type="submission" date="2016-06" db="EMBL/GenBank/DDBJ databases">
        <authorList>
            <person name="Olsen C.W."/>
            <person name="Carey S."/>
            <person name="Hinshaw L."/>
            <person name="Karasin A.I."/>
        </authorList>
    </citation>
    <scope>NUCLEOTIDE SEQUENCE [LARGE SCALE GENOMIC DNA]</scope>
    <source>
        <strain evidence="2 3">LZ-22</strain>
    </source>
</reference>
<accession>A0A1G6GL41</accession>
<dbReference type="STRING" id="1577474.GA0111570_10439"/>
<dbReference type="Proteomes" id="UP000199086">
    <property type="component" value="Unassembled WGS sequence"/>
</dbReference>
<dbReference type="GO" id="GO:0016740">
    <property type="term" value="F:transferase activity"/>
    <property type="evidence" value="ECO:0007669"/>
    <property type="project" value="UniProtKB-KW"/>
</dbReference>
<dbReference type="OrthoDB" id="9811884at2"/>
<keyword evidence="2" id="KW-0808">Transferase</keyword>
<gene>
    <name evidence="2" type="ORF">GA0111570_10439</name>
</gene>
<dbReference type="Gene3D" id="3.90.550.10">
    <property type="entry name" value="Spore Coat Polysaccharide Biosynthesis Protein SpsA, Chain A"/>
    <property type="match status" value="1"/>
</dbReference>
<name>A0A1G6GL41_9ACTN</name>
<feature type="domain" description="Glycosyltransferase 2-like" evidence="1">
    <location>
        <begin position="34"/>
        <end position="130"/>
    </location>
</feature>
<keyword evidence="3" id="KW-1185">Reference proteome</keyword>
<dbReference type="SUPFAM" id="SSF53448">
    <property type="entry name" value="Nucleotide-diphospho-sugar transferases"/>
    <property type="match status" value="1"/>
</dbReference>
<evidence type="ECO:0000313" key="2">
    <source>
        <dbReference type="EMBL" id="SDB82728.1"/>
    </source>
</evidence>
<protein>
    <submittedName>
        <fullName evidence="2">Glycosyl transferase family 21</fullName>
    </submittedName>
</protein>
<dbReference type="RefSeq" id="WP_092608410.1">
    <property type="nucleotide sequence ID" value="NZ_FMYF01000004.1"/>
</dbReference>
<evidence type="ECO:0000259" key="1">
    <source>
        <dbReference type="Pfam" id="PF00535"/>
    </source>
</evidence>
<proteinExistence type="predicted"/>
<dbReference type="Pfam" id="PF00535">
    <property type="entry name" value="Glycos_transf_2"/>
    <property type="match status" value="1"/>
</dbReference>
<dbReference type="EMBL" id="FMYF01000004">
    <property type="protein sequence ID" value="SDB82728.1"/>
    <property type="molecule type" value="Genomic_DNA"/>
</dbReference>
<dbReference type="InterPro" id="IPR001173">
    <property type="entry name" value="Glyco_trans_2-like"/>
</dbReference>
<sequence>MSRPDLEYVLPLRWSADADLADLTGYLAELARSIDVTVVDGSDPEAFRRHHEAWAGTVRHVRPQPWPGRNGKVRNVVSGVRLARHPLVVVADDDVRWAPDELDRLPGLMEGVDLLVPQNVFTSWPWHARWDTARQLVNRAGPGDYPGTLVVRRDRLAPDGYEGDVLFENLELIRTIKDRGGVVRRAPWLYVGRRPPSAAHFWSQRVRQAYDDFAQPGRLATEAGLLPLLLVLCLRRPRALVGLALAAVLVAEAGRRRAGGTSRFPASSAWWAPVWFAERAVCVWLAIGRRLTGGVRYGDGRIVHAATPRRRRSSLRAERTIDA</sequence>
<evidence type="ECO:0000313" key="3">
    <source>
        <dbReference type="Proteomes" id="UP000199086"/>
    </source>
</evidence>